<name>A0A642UYH8_9ASCO</name>
<feature type="compositionally biased region" description="Polar residues" evidence="4">
    <location>
        <begin position="504"/>
        <end position="519"/>
    </location>
</feature>
<sequence>MKKQFTSSGSESDGCFRPFVDNPGIYKKIVTDSNVVAQETGVSSLCAFLEFGGTNACLRTRGTVVAPLIEKGLASTRAGTRQNAVDALLWYIELDTPDPVIEDLVPFLSHRMPKLVAATTNALTEIFRAFGAKTVSPKPVMKSIPKLFAHADKNVRAEANNLVIELYKWAGDAISKTILPELKPVQQKELEEQFAKVGNETPHQQRYLKSQQEAMDRQRLNGIEDNGGGHNADNDEEMEDADPMDLVEPEDVLSKVPQDLADRLSSAKWKDRKEALDELYAAINKPKIQNDDFSEIVRLLAKCMKDANIQVVMVAANCIQCLADGLRQGFARHQQTLLSPVLERTKEKKTNVSEALNTALDSLYKCNNSSLTEILEPTLEYLKHKTPQIKIETAKFLVRCLSTTKTCPKPPEVKQIVEASLKLLGDTQEPVRSGGAEILGVLMKMFGERAMNPHLESVDDIKRANIQKFCESATVKAKPEKAKPAPAPAPASKPPPSAAKKPPGSQQRTLNRSDSTKSSGIARARPQPPQAGGSNKGPGNAAVPEQVISKKRLASPIKTPRPARERQPPSELSHETFSEPPPPQPSLTAPTPRSGLTNRGLTGRSLTNAPAKAPTPPQPDNSEIQALKQELEQLRGEKSEWQKEKEKIQWQAQEDQAEKSRLMQEINDLQLKNAQLVEDHTRDILQIKSKETQLVRATSDVDTAKLRISKLEAEVERLQQLLDQNGGGNNATNTNNNNEGSTSQLRSLSTSRRSSTTAYNTNHNPSSPKSPSMTLQFGLEPRSGHHHRTGGAAHSTSSIRRSIDFGAPGDRSSLYSNPSFYPRHSSLTEDKENFGSALRNVQARDEAEYDQPSTSSRGLEESNRILNNDADGDSDMTEAPGDQPQQPTTTQQQKPSTGTGGAGENWKRAVEVTTQLRARIEAMKARQNRTARS</sequence>
<dbReference type="GO" id="GO:0051315">
    <property type="term" value="P:attachment of mitotic spindle microtubules to kinetochore"/>
    <property type="evidence" value="ECO:0007669"/>
    <property type="project" value="UniProtKB-ARBA"/>
</dbReference>
<feature type="compositionally biased region" description="Basic and acidic residues" evidence="4">
    <location>
        <begin position="562"/>
        <end position="577"/>
    </location>
</feature>
<evidence type="ECO:0000256" key="2">
    <source>
        <dbReference type="ARBA" id="ARBA00022490"/>
    </source>
</evidence>
<dbReference type="InterPro" id="IPR045110">
    <property type="entry name" value="XMAP215"/>
</dbReference>
<dbReference type="GO" id="GO:0061863">
    <property type="term" value="F:microtubule plus end polymerase"/>
    <property type="evidence" value="ECO:0007669"/>
    <property type="project" value="InterPro"/>
</dbReference>
<protein>
    <recommendedName>
        <fullName evidence="5">TOG domain-containing protein</fullName>
    </recommendedName>
</protein>
<dbReference type="InterPro" id="IPR048492">
    <property type="entry name" value="Stu2_CTS"/>
</dbReference>
<feature type="compositionally biased region" description="Low complexity" evidence="4">
    <location>
        <begin position="880"/>
        <end position="897"/>
    </location>
</feature>
<feature type="compositionally biased region" description="Low complexity" evidence="4">
    <location>
        <begin position="730"/>
        <end position="757"/>
    </location>
</feature>
<feature type="domain" description="TOG" evidence="5">
    <location>
        <begin position="245"/>
        <end position="479"/>
    </location>
</feature>
<feature type="compositionally biased region" description="Polar residues" evidence="4">
    <location>
        <begin position="758"/>
        <end position="775"/>
    </location>
</feature>
<dbReference type="InterPro" id="IPR048491">
    <property type="entry name" value="XMAP215_CLASP_TOG"/>
</dbReference>
<dbReference type="GO" id="GO:0046785">
    <property type="term" value="P:microtubule polymerization"/>
    <property type="evidence" value="ECO:0007669"/>
    <property type="project" value="InterPro"/>
</dbReference>
<dbReference type="GO" id="GO:0099070">
    <property type="term" value="C:static microtubule bundle"/>
    <property type="evidence" value="ECO:0007669"/>
    <property type="project" value="UniProtKB-ARBA"/>
</dbReference>
<dbReference type="SUPFAM" id="SSF48371">
    <property type="entry name" value="ARM repeat"/>
    <property type="match status" value="1"/>
</dbReference>
<dbReference type="FunFam" id="1.25.10.10:FF:000019">
    <property type="entry name" value="Cytoskeleton-associated protein 5"/>
    <property type="match status" value="1"/>
</dbReference>
<dbReference type="EMBL" id="SWFS01000433">
    <property type="protein sequence ID" value="KAA8904208.1"/>
    <property type="molecule type" value="Genomic_DNA"/>
</dbReference>
<dbReference type="InterPro" id="IPR011989">
    <property type="entry name" value="ARM-like"/>
</dbReference>
<dbReference type="Gene3D" id="1.25.10.10">
    <property type="entry name" value="Leucine-rich Repeat Variant"/>
    <property type="match status" value="2"/>
</dbReference>
<feature type="region of interest" description="Disordered" evidence="4">
    <location>
        <begin position="722"/>
        <end position="818"/>
    </location>
</feature>
<evidence type="ECO:0000256" key="1">
    <source>
        <dbReference type="ARBA" id="ARBA00004317"/>
    </source>
</evidence>
<dbReference type="Proteomes" id="UP000761534">
    <property type="component" value="Unassembled WGS sequence"/>
</dbReference>
<dbReference type="GO" id="GO:0000022">
    <property type="term" value="P:mitotic spindle elongation"/>
    <property type="evidence" value="ECO:0007669"/>
    <property type="project" value="UniProtKB-ARBA"/>
</dbReference>
<dbReference type="OrthoDB" id="205662at2759"/>
<comment type="subcellular location">
    <subcellularLocation>
        <location evidence="1">Cytoplasm</location>
        <location evidence="1">Cytoskeleton</location>
        <location evidence="1">Microtubule organizing center</location>
        <location evidence="1">Spindle pole body</location>
    </subcellularLocation>
</comment>
<gene>
    <name evidence="6" type="ORF">TRICI_005583</name>
</gene>
<evidence type="ECO:0000256" key="4">
    <source>
        <dbReference type="SAM" id="MobiDB-lite"/>
    </source>
</evidence>
<dbReference type="AlphaFoldDB" id="A0A642UYH8"/>
<dbReference type="SMART" id="SM01349">
    <property type="entry name" value="TOG"/>
    <property type="match status" value="2"/>
</dbReference>
<dbReference type="GO" id="GO:1990498">
    <property type="term" value="C:mitotic spindle microtubule"/>
    <property type="evidence" value="ECO:0007669"/>
    <property type="project" value="UniProtKB-ARBA"/>
</dbReference>
<dbReference type="InterPro" id="IPR034085">
    <property type="entry name" value="TOG"/>
</dbReference>
<dbReference type="Pfam" id="PF21041">
    <property type="entry name" value="XMAP215_CLASP_TOG"/>
    <property type="match status" value="2"/>
</dbReference>
<accession>A0A642UYH8</accession>
<feature type="domain" description="TOG" evidence="5">
    <location>
        <begin position="1"/>
        <end position="203"/>
    </location>
</feature>
<dbReference type="GO" id="GO:0051010">
    <property type="term" value="F:microtubule plus-end binding"/>
    <property type="evidence" value="ECO:0007669"/>
    <property type="project" value="InterPro"/>
</dbReference>
<feature type="compositionally biased region" description="Polar residues" evidence="4">
    <location>
        <begin position="594"/>
        <end position="608"/>
    </location>
</feature>
<evidence type="ECO:0000313" key="6">
    <source>
        <dbReference type="EMBL" id="KAA8904208.1"/>
    </source>
</evidence>
<reference evidence="6" key="1">
    <citation type="journal article" date="2019" name="G3 (Bethesda)">
        <title>Genome Assemblies of Two Rare Opportunistic Yeast Pathogens: Diutina rugosa (syn. Candida rugosa) and Trichomonascus ciferrii (syn. Candida ciferrii).</title>
        <authorList>
            <person name="Mixao V."/>
            <person name="Saus E."/>
            <person name="Hansen A.P."/>
            <person name="Lass-Florl C."/>
            <person name="Gabaldon T."/>
        </authorList>
    </citation>
    <scope>NUCLEOTIDE SEQUENCE</scope>
    <source>
        <strain evidence="6">CBS 4856</strain>
    </source>
</reference>
<dbReference type="InterPro" id="IPR016024">
    <property type="entry name" value="ARM-type_fold"/>
</dbReference>
<dbReference type="GO" id="GO:0000776">
    <property type="term" value="C:kinetochore"/>
    <property type="evidence" value="ECO:0007669"/>
    <property type="project" value="UniProtKB-ARBA"/>
</dbReference>
<proteinExistence type="predicted"/>
<evidence type="ECO:0000256" key="3">
    <source>
        <dbReference type="ARBA" id="ARBA00023212"/>
    </source>
</evidence>
<evidence type="ECO:0000313" key="7">
    <source>
        <dbReference type="Proteomes" id="UP000761534"/>
    </source>
</evidence>
<comment type="caution">
    <text evidence="6">The sequence shown here is derived from an EMBL/GenBank/DDBJ whole genome shotgun (WGS) entry which is preliminary data.</text>
</comment>
<keyword evidence="7" id="KW-1185">Reference proteome</keyword>
<evidence type="ECO:0000259" key="5">
    <source>
        <dbReference type="SMART" id="SM01349"/>
    </source>
</evidence>
<keyword evidence="2" id="KW-0963">Cytoplasm</keyword>
<feature type="region of interest" description="Disordered" evidence="4">
    <location>
        <begin position="475"/>
        <end position="625"/>
    </location>
</feature>
<dbReference type="VEuPathDB" id="FungiDB:TRICI_005583"/>
<dbReference type="GO" id="GO:1990571">
    <property type="term" value="P:meiotic centromere clustering"/>
    <property type="evidence" value="ECO:0007669"/>
    <property type="project" value="UniProtKB-ARBA"/>
</dbReference>
<keyword evidence="3" id="KW-0206">Cytoskeleton</keyword>
<dbReference type="GO" id="GO:0044732">
    <property type="term" value="C:mitotic spindle pole body"/>
    <property type="evidence" value="ECO:0007669"/>
    <property type="project" value="UniProtKB-ARBA"/>
</dbReference>
<dbReference type="Pfam" id="PF21042">
    <property type="entry name" value="Stu2_CTS"/>
    <property type="match status" value="1"/>
</dbReference>
<dbReference type="GO" id="GO:0005881">
    <property type="term" value="C:cytoplasmic microtubule"/>
    <property type="evidence" value="ECO:0007669"/>
    <property type="project" value="UniProtKB-ARBA"/>
</dbReference>
<dbReference type="GO" id="GO:0030951">
    <property type="term" value="P:establishment or maintenance of microtubule cytoskeleton polarity"/>
    <property type="evidence" value="ECO:0007669"/>
    <property type="project" value="InterPro"/>
</dbReference>
<feature type="region of interest" description="Disordered" evidence="4">
    <location>
        <begin position="841"/>
        <end position="910"/>
    </location>
</feature>
<dbReference type="PANTHER" id="PTHR12609">
    <property type="entry name" value="MICROTUBULE ASSOCIATED PROTEIN XMAP215"/>
    <property type="match status" value="1"/>
</dbReference>
<feature type="compositionally biased region" description="Pro residues" evidence="4">
    <location>
        <begin position="485"/>
        <end position="497"/>
    </location>
</feature>
<organism evidence="6 7">
    <name type="scientific">Trichomonascus ciferrii</name>
    <dbReference type="NCBI Taxonomy" id="44093"/>
    <lineage>
        <taxon>Eukaryota</taxon>
        <taxon>Fungi</taxon>
        <taxon>Dikarya</taxon>
        <taxon>Ascomycota</taxon>
        <taxon>Saccharomycotina</taxon>
        <taxon>Dipodascomycetes</taxon>
        <taxon>Dipodascales</taxon>
        <taxon>Trichomonascaceae</taxon>
        <taxon>Trichomonascus</taxon>
        <taxon>Trichomonascus ciferrii complex</taxon>
    </lineage>
</organism>